<dbReference type="GO" id="GO:0031629">
    <property type="term" value="P:synaptic vesicle fusion to presynaptic active zone membrane"/>
    <property type="evidence" value="ECO:0007669"/>
    <property type="project" value="TreeGrafter"/>
</dbReference>
<comment type="caution">
    <text evidence="7">The sequence shown here is derived from an EMBL/GenBank/DDBJ whole genome shotgun (WGS) entry which is preliminary data.</text>
</comment>
<keyword evidence="3" id="KW-0653">Protein transport</keyword>
<evidence type="ECO:0000313" key="8">
    <source>
        <dbReference type="Proteomes" id="UP000230750"/>
    </source>
</evidence>
<dbReference type="PROSITE" id="PS50192">
    <property type="entry name" value="T_SNARE"/>
    <property type="match status" value="2"/>
</dbReference>
<accession>A0A2G8L2X5</accession>
<gene>
    <name evidence="7" type="ORF">BSL78_08500</name>
</gene>
<dbReference type="SMART" id="SM00397">
    <property type="entry name" value="t_SNARE"/>
    <property type="match status" value="2"/>
</dbReference>
<dbReference type="AlphaFoldDB" id="A0A2G8L2X5"/>
<evidence type="ECO:0000256" key="5">
    <source>
        <dbReference type="SAM" id="MobiDB-lite"/>
    </source>
</evidence>
<evidence type="ECO:0000256" key="4">
    <source>
        <dbReference type="ARBA" id="ARBA00023054"/>
    </source>
</evidence>
<organism evidence="7 8">
    <name type="scientific">Stichopus japonicus</name>
    <name type="common">Sea cucumber</name>
    <dbReference type="NCBI Taxonomy" id="307972"/>
    <lineage>
        <taxon>Eukaryota</taxon>
        <taxon>Metazoa</taxon>
        <taxon>Echinodermata</taxon>
        <taxon>Eleutherozoa</taxon>
        <taxon>Echinozoa</taxon>
        <taxon>Holothuroidea</taxon>
        <taxon>Aspidochirotacea</taxon>
        <taxon>Aspidochirotida</taxon>
        <taxon>Stichopodidae</taxon>
        <taxon>Apostichopus</taxon>
    </lineage>
</organism>
<proteinExistence type="inferred from homology"/>
<dbReference type="FunFam" id="1.20.5.110:FF:000041">
    <property type="entry name" value="Synaptosomal-associated protein 29"/>
    <property type="match status" value="1"/>
</dbReference>
<reference evidence="7 8" key="1">
    <citation type="journal article" date="2017" name="PLoS Biol.">
        <title>The sea cucumber genome provides insights into morphological evolution and visceral regeneration.</title>
        <authorList>
            <person name="Zhang X."/>
            <person name="Sun L."/>
            <person name="Yuan J."/>
            <person name="Sun Y."/>
            <person name="Gao Y."/>
            <person name="Zhang L."/>
            <person name="Li S."/>
            <person name="Dai H."/>
            <person name="Hamel J.F."/>
            <person name="Liu C."/>
            <person name="Yu Y."/>
            <person name="Liu S."/>
            <person name="Lin W."/>
            <person name="Guo K."/>
            <person name="Jin S."/>
            <person name="Xu P."/>
            <person name="Storey K.B."/>
            <person name="Huan P."/>
            <person name="Zhang T."/>
            <person name="Zhou Y."/>
            <person name="Zhang J."/>
            <person name="Lin C."/>
            <person name="Li X."/>
            <person name="Xing L."/>
            <person name="Huo D."/>
            <person name="Sun M."/>
            <person name="Wang L."/>
            <person name="Mercier A."/>
            <person name="Li F."/>
            <person name="Yang H."/>
            <person name="Xiang J."/>
        </authorList>
    </citation>
    <scope>NUCLEOTIDE SEQUENCE [LARGE SCALE GENOMIC DNA]</scope>
    <source>
        <strain evidence="7">Shaxun</strain>
        <tissue evidence="7">Muscle</tissue>
    </source>
</reference>
<dbReference type="GO" id="GO:0016082">
    <property type="term" value="P:synaptic vesicle priming"/>
    <property type="evidence" value="ECO:0007669"/>
    <property type="project" value="TreeGrafter"/>
</dbReference>
<evidence type="ECO:0000259" key="6">
    <source>
        <dbReference type="PROSITE" id="PS50192"/>
    </source>
</evidence>
<keyword evidence="2" id="KW-0813">Transport</keyword>
<dbReference type="GO" id="GO:0098793">
    <property type="term" value="C:presynapse"/>
    <property type="evidence" value="ECO:0007669"/>
    <property type="project" value="GOC"/>
</dbReference>
<dbReference type="InterPro" id="IPR000727">
    <property type="entry name" value="T_SNARE_dom"/>
</dbReference>
<keyword evidence="8" id="KW-1185">Reference proteome</keyword>
<dbReference type="CDD" id="cd15887">
    <property type="entry name" value="SNARE_SNAP29N"/>
    <property type="match status" value="1"/>
</dbReference>
<keyword evidence="4" id="KW-0175">Coiled coil</keyword>
<evidence type="ECO:0000256" key="2">
    <source>
        <dbReference type="ARBA" id="ARBA00022448"/>
    </source>
</evidence>
<dbReference type="CDD" id="cd15856">
    <property type="entry name" value="SNARE_SNAP29C"/>
    <property type="match status" value="1"/>
</dbReference>
<dbReference type="Gene3D" id="1.20.5.110">
    <property type="match status" value="2"/>
</dbReference>
<feature type="domain" description="T-SNARE coiled-coil homology" evidence="6">
    <location>
        <begin position="201"/>
        <end position="246"/>
    </location>
</feature>
<evidence type="ECO:0000256" key="1">
    <source>
        <dbReference type="ARBA" id="ARBA00009480"/>
    </source>
</evidence>
<evidence type="ECO:0000256" key="3">
    <source>
        <dbReference type="ARBA" id="ARBA00022927"/>
    </source>
</evidence>
<evidence type="ECO:0000313" key="7">
    <source>
        <dbReference type="EMBL" id="PIK54611.1"/>
    </source>
</evidence>
<dbReference type="STRING" id="307972.A0A2G8L2X5"/>
<feature type="compositionally biased region" description="Low complexity" evidence="5">
    <location>
        <begin position="177"/>
        <end position="186"/>
    </location>
</feature>
<name>A0A2G8L2X5_STIJA</name>
<dbReference type="OrthoDB" id="18679at2759"/>
<sequence>MNPFSSDGRDDFANYNFDGSSSGNVDTSGFGTCDFEDDNERNTTLHLQQQIEQKKKNILDSSNRSLGLVYESEDIGNETAQELMSQGEQLRRTERRLDKIDSDLTASQRHITSIKSVFGGFRNYFSRKNENVEPVAEEREQAEVIPYKNQSNDQRDEERRKERMENHPGMRNLPYNQQKQQRSQQSGMAAFDSQLDENLGLSRLKGLASGLGSELDDQNADIERITGKTNRVDNKIDKTNMDVKRLLRR</sequence>
<dbReference type="PANTHER" id="PTHR19305:SF9">
    <property type="entry name" value="SYNAPTOSOMAL-ASSOCIATED PROTEIN 29"/>
    <property type="match status" value="1"/>
</dbReference>
<dbReference type="Proteomes" id="UP000230750">
    <property type="component" value="Unassembled WGS sequence"/>
</dbReference>
<dbReference type="EMBL" id="MRZV01000242">
    <property type="protein sequence ID" value="PIK54611.1"/>
    <property type="molecule type" value="Genomic_DNA"/>
</dbReference>
<dbReference type="GO" id="GO:0005886">
    <property type="term" value="C:plasma membrane"/>
    <property type="evidence" value="ECO:0007669"/>
    <property type="project" value="TreeGrafter"/>
</dbReference>
<protein>
    <submittedName>
        <fullName evidence="7">Putative synaptosomal-associated protein 29</fullName>
    </submittedName>
</protein>
<dbReference type="GO" id="GO:0031201">
    <property type="term" value="C:SNARE complex"/>
    <property type="evidence" value="ECO:0007669"/>
    <property type="project" value="TreeGrafter"/>
</dbReference>
<dbReference type="PANTHER" id="PTHR19305">
    <property type="entry name" value="SYNAPTOSOMAL ASSOCIATED PROTEIN"/>
    <property type="match status" value="1"/>
</dbReference>
<dbReference type="SUPFAM" id="SSF58038">
    <property type="entry name" value="SNARE fusion complex"/>
    <property type="match status" value="2"/>
</dbReference>
<dbReference type="GO" id="GO:0019905">
    <property type="term" value="F:syntaxin binding"/>
    <property type="evidence" value="ECO:0007669"/>
    <property type="project" value="TreeGrafter"/>
</dbReference>
<comment type="similarity">
    <text evidence="1">Belongs to the SNAP-25 family.</text>
</comment>
<feature type="region of interest" description="Disordered" evidence="5">
    <location>
        <begin position="1"/>
        <end position="25"/>
    </location>
</feature>
<dbReference type="GO" id="GO:0005484">
    <property type="term" value="F:SNAP receptor activity"/>
    <property type="evidence" value="ECO:0007669"/>
    <property type="project" value="TreeGrafter"/>
</dbReference>
<feature type="domain" description="T-SNARE coiled-coil homology" evidence="6">
    <location>
        <begin position="69"/>
        <end position="114"/>
    </location>
</feature>
<feature type="region of interest" description="Disordered" evidence="5">
    <location>
        <begin position="145"/>
        <end position="189"/>
    </location>
</feature>
<feature type="compositionally biased region" description="Basic and acidic residues" evidence="5">
    <location>
        <begin position="153"/>
        <end position="168"/>
    </location>
</feature>
<dbReference type="GO" id="GO:0015031">
    <property type="term" value="P:protein transport"/>
    <property type="evidence" value="ECO:0007669"/>
    <property type="project" value="UniProtKB-KW"/>
</dbReference>